<comment type="similarity">
    <text evidence="2">Belongs to the multi antimicrobial extrusion (MATE) (TC 2.A.66.1) family.</text>
</comment>
<feature type="transmembrane region" description="Helical" evidence="6">
    <location>
        <begin position="183"/>
        <end position="203"/>
    </location>
</feature>
<feature type="transmembrane region" description="Helical" evidence="6">
    <location>
        <begin position="378"/>
        <end position="395"/>
    </location>
</feature>
<evidence type="ECO:0000313" key="7">
    <source>
        <dbReference type="EMBL" id="MDR6239730.1"/>
    </source>
</evidence>
<feature type="transmembrane region" description="Helical" evidence="6">
    <location>
        <begin position="154"/>
        <end position="177"/>
    </location>
</feature>
<comment type="subcellular location">
    <subcellularLocation>
        <location evidence="1">Membrane</location>
        <topology evidence="1">Multi-pass membrane protein</topology>
    </subcellularLocation>
</comment>
<keyword evidence="8" id="KW-1185">Reference proteome</keyword>
<comment type="caution">
    <text evidence="7">The sequence shown here is derived from an EMBL/GenBank/DDBJ whole genome shotgun (WGS) entry which is preliminary data.</text>
</comment>
<evidence type="ECO:0000256" key="4">
    <source>
        <dbReference type="ARBA" id="ARBA00022989"/>
    </source>
</evidence>
<proteinExistence type="inferred from homology"/>
<evidence type="ECO:0000256" key="1">
    <source>
        <dbReference type="ARBA" id="ARBA00004141"/>
    </source>
</evidence>
<evidence type="ECO:0000256" key="3">
    <source>
        <dbReference type="ARBA" id="ARBA00022692"/>
    </source>
</evidence>
<dbReference type="RefSeq" id="WP_309939488.1">
    <property type="nucleotide sequence ID" value="NZ_AP025305.1"/>
</dbReference>
<gene>
    <name evidence="7" type="ORF">HNQ88_002778</name>
</gene>
<dbReference type="GO" id="GO:0042910">
    <property type="term" value="F:xenobiotic transmembrane transporter activity"/>
    <property type="evidence" value="ECO:0007669"/>
    <property type="project" value="InterPro"/>
</dbReference>
<evidence type="ECO:0000313" key="8">
    <source>
        <dbReference type="Proteomes" id="UP001185092"/>
    </source>
</evidence>
<dbReference type="EMBL" id="JAVDQD010000003">
    <property type="protein sequence ID" value="MDR6239730.1"/>
    <property type="molecule type" value="Genomic_DNA"/>
</dbReference>
<dbReference type="GO" id="GO:0005886">
    <property type="term" value="C:plasma membrane"/>
    <property type="evidence" value="ECO:0007669"/>
    <property type="project" value="TreeGrafter"/>
</dbReference>
<evidence type="ECO:0000256" key="6">
    <source>
        <dbReference type="SAM" id="Phobius"/>
    </source>
</evidence>
<feature type="transmembrane region" description="Helical" evidence="6">
    <location>
        <begin position="267"/>
        <end position="289"/>
    </location>
</feature>
<protein>
    <submittedName>
        <fullName evidence="7">MATE family multidrug resistance protein</fullName>
    </submittedName>
</protein>
<dbReference type="InterPro" id="IPR044644">
    <property type="entry name" value="DinF-like"/>
</dbReference>
<dbReference type="InterPro" id="IPR002528">
    <property type="entry name" value="MATE_fam"/>
</dbReference>
<name>A0AAE3XPM3_9BACT</name>
<feature type="transmembrane region" description="Helical" evidence="6">
    <location>
        <begin position="82"/>
        <end position="104"/>
    </location>
</feature>
<dbReference type="Pfam" id="PF01554">
    <property type="entry name" value="MatE"/>
    <property type="match status" value="2"/>
</dbReference>
<dbReference type="PANTHER" id="PTHR42893:SF46">
    <property type="entry name" value="PROTEIN DETOXIFICATION 44, CHLOROPLASTIC"/>
    <property type="match status" value="1"/>
</dbReference>
<evidence type="ECO:0000256" key="5">
    <source>
        <dbReference type="ARBA" id="ARBA00023136"/>
    </source>
</evidence>
<reference evidence="7" key="1">
    <citation type="submission" date="2023-07" db="EMBL/GenBank/DDBJ databases">
        <title>Genomic Encyclopedia of Type Strains, Phase IV (KMG-IV): sequencing the most valuable type-strain genomes for metagenomic binning, comparative biology and taxonomic classification.</title>
        <authorList>
            <person name="Goeker M."/>
        </authorList>
    </citation>
    <scope>NUCLEOTIDE SEQUENCE</scope>
    <source>
        <strain evidence="7">DSM 26174</strain>
    </source>
</reference>
<dbReference type="AlphaFoldDB" id="A0AAE3XPM3"/>
<accession>A0AAE3XPM3</accession>
<feature type="transmembrane region" description="Helical" evidence="6">
    <location>
        <begin position="124"/>
        <end position="142"/>
    </location>
</feature>
<feature type="transmembrane region" description="Helical" evidence="6">
    <location>
        <begin position="37"/>
        <end position="61"/>
    </location>
</feature>
<dbReference type="Proteomes" id="UP001185092">
    <property type="component" value="Unassembled WGS sequence"/>
</dbReference>
<feature type="transmembrane region" description="Helical" evidence="6">
    <location>
        <begin position="407"/>
        <end position="425"/>
    </location>
</feature>
<dbReference type="CDD" id="cd13136">
    <property type="entry name" value="MATE_DinF_like"/>
    <property type="match status" value="1"/>
</dbReference>
<evidence type="ECO:0000256" key="2">
    <source>
        <dbReference type="ARBA" id="ARBA00010199"/>
    </source>
</evidence>
<keyword evidence="4 6" id="KW-1133">Transmembrane helix</keyword>
<organism evidence="7 8">
    <name type="scientific">Aureibacter tunicatorum</name>
    <dbReference type="NCBI Taxonomy" id="866807"/>
    <lineage>
        <taxon>Bacteria</taxon>
        <taxon>Pseudomonadati</taxon>
        <taxon>Bacteroidota</taxon>
        <taxon>Cytophagia</taxon>
        <taxon>Cytophagales</taxon>
        <taxon>Persicobacteraceae</taxon>
        <taxon>Aureibacter</taxon>
    </lineage>
</organism>
<keyword evidence="3 6" id="KW-0812">Transmembrane</keyword>
<dbReference type="PANTHER" id="PTHR42893">
    <property type="entry name" value="PROTEIN DETOXIFICATION 44, CHLOROPLASTIC-RELATED"/>
    <property type="match status" value="1"/>
</dbReference>
<feature type="transmembrane region" description="Helical" evidence="6">
    <location>
        <begin position="236"/>
        <end position="255"/>
    </location>
</feature>
<feature type="transmembrane region" description="Helical" evidence="6">
    <location>
        <begin position="348"/>
        <end position="366"/>
    </location>
</feature>
<keyword evidence="5 6" id="KW-0472">Membrane</keyword>
<sequence length="439" mass="49420">MNKQILKLAIPNIISNISIPLLGLVDIALLGRLDSEIYLAAVALGTTIFNILYWSFGFLRMGTTGLTAQAFGASNFQEQQALLIRSIFLAIAIGLSLILFQKPIESIAFNLLEGDQSIHNVAKSYFLIRIYAAPATIALYSLQGWFIGMQNTKYPMLITLTSNILNIAFSALFIYYYKMNADGAALGTLIAQYFSLILGIFLLKNKYSTHLKSIPNTAKLLNKKELSIFFKINKDIFLRTLCLIAVFTFFTSKSAYYGSIALAGNTILLQFTYFFSYLIDGLAYAAEALTGKYLGANDHKNLTRSIKKLFAWGFVLSLSFSLIYFIAGNSIINLLTTNKLVIDYSQDFLIWVMLIPLISYPSYLWDGIYIGMTASKEMLTSMFFSSFIVFFPLYFLTTDYLDAHSLWLSFTAFLLARGLYQTILYQRSISKKQNMVSVK</sequence>
<dbReference type="NCBIfam" id="TIGR00797">
    <property type="entry name" value="matE"/>
    <property type="match status" value="1"/>
</dbReference>
<dbReference type="GO" id="GO:0015297">
    <property type="term" value="F:antiporter activity"/>
    <property type="evidence" value="ECO:0007669"/>
    <property type="project" value="InterPro"/>
</dbReference>
<feature type="transmembrane region" description="Helical" evidence="6">
    <location>
        <begin position="12"/>
        <end position="31"/>
    </location>
</feature>
<feature type="transmembrane region" description="Helical" evidence="6">
    <location>
        <begin position="309"/>
        <end position="328"/>
    </location>
</feature>